<dbReference type="InterPro" id="IPR038765">
    <property type="entry name" value="Papain-like_cys_pep_sf"/>
</dbReference>
<dbReference type="GeneID" id="64661101"/>
<gene>
    <name evidence="1" type="ORF">F5891DRAFT_1187232</name>
</gene>
<evidence type="ECO:0008006" key="3">
    <source>
        <dbReference type="Google" id="ProtNLM"/>
    </source>
</evidence>
<dbReference type="AlphaFoldDB" id="A0AAD4E8N2"/>
<dbReference type="Gene3D" id="3.40.395.10">
    <property type="entry name" value="Adenoviral Proteinase, Chain A"/>
    <property type="match status" value="1"/>
</dbReference>
<proteinExistence type="predicted"/>
<comment type="caution">
    <text evidence="1">The sequence shown here is derived from an EMBL/GenBank/DDBJ whole genome shotgun (WGS) entry which is preliminary data.</text>
</comment>
<protein>
    <recommendedName>
        <fullName evidence="3">Ubiquitin-like protease family profile domain-containing protein</fullName>
    </recommendedName>
</protein>
<dbReference type="Proteomes" id="UP001195769">
    <property type="component" value="Unassembled WGS sequence"/>
</dbReference>
<name>A0AAD4E8N2_9AGAM</name>
<evidence type="ECO:0000313" key="1">
    <source>
        <dbReference type="EMBL" id="KAG1901765.1"/>
    </source>
</evidence>
<reference evidence="1" key="1">
    <citation type="journal article" date="2020" name="New Phytol.">
        <title>Comparative genomics reveals dynamic genome evolution in host specialist ectomycorrhizal fungi.</title>
        <authorList>
            <person name="Lofgren L.A."/>
            <person name="Nguyen N.H."/>
            <person name="Vilgalys R."/>
            <person name="Ruytinx J."/>
            <person name="Liao H.L."/>
            <person name="Branco S."/>
            <person name="Kuo A."/>
            <person name="LaButti K."/>
            <person name="Lipzen A."/>
            <person name="Andreopoulos W."/>
            <person name="Pangilinan J."/>
            <person name="Riley R."/>
            <person name="Hundley H."/>
            <person name="Na H."/>
            <person name="Barry K."/>
            <person name="Grigoriev I.V."/>
            <person name="Stajich J.E."/>
            <person name="Kennedy P.G."/>
        </authorList>
    </citation>
    <scope>NUCLEOTIDE SEQUENCE</scope>
    <source>
        <strain evidence="1">FC203</strain>
    </source>
</reference>
<dbReference type="EMBL" id="JABBWK010000020">
    <property type="protein sequence ID" value="KAG1901765.1"/>
    <property type="molecule type" value="Genomic_DNA"/>
</dbReference>
<evidence type="ECO:0000313" key="2">
    <source>
        <dbReference type="Proteomes" id="UP001195769"/>
    </source>
</evidence>
<keyword evidence="2" id="KW-1185">Reference proteome</keyword>
<dbReference type="SUPFAM" id="SSF54001">
    <property type="entry name" value="Cysteine proteinases"/>
    <property type="match status" value="1"/>
</dbReference>
<organism evidence="1 2">
    <name type="scientific">Suillus fuscotomentosus</name>
    <dbReference type="NCBI Taxonomy" id="1912939"/>
    <lineage>
        <taxon>Eukaryota</taxon>
        <taxon>Fungi</taxon>
        <taxon>Dikarya</taxon>
        <taxon>Basidiomycota</taxon>
        <taxon>Agaricomycotina</taxon>
        <taxon>Agaricomycetes</taxon>
        <taxon>Agaricomycetidae</taxon>
        <taxon>Boletales</taxon>
        <taxon>Suillineae</taxon>
        <taxon>Suillaceae</taxon>
        <taxon>Suillus</taxon>
    </lineage>
</organism>
<accession>A0AAD4E8N2</accession>
<sequence length="471" mass="52987">MAGAMGRSSAGKRVRIYIRKRTNADLGDWVKRRIRGIKTQSNAAQDILTTCGVSIEELRLLWAHQQCSQLSIHAPAHLKKELDTVLALQADMVASDQALQTTRTMLEKETALDDTMNALDGLEKGHQCLMEKVEALYASLNIHDRFPELQGVNLDFQLQPHWATPFVSTACFSSCAKEAADLSKTLTRGATETNLSWINHPLTLEIDNEEDDIPDFEAGPSDVDTHQIAFVDFLEEDSVANEDIEDIAEVGKASVTICWVVPEVLQVDRVPVPRKDQSITVQQPGATRIWASRYGFPRQIFDPRDISFLGSPTARLNDHSALPFCLLMTSHISNTMHLMTSSGVKLPGHIIRRRKYGYCPFIGELLEFHLFDSFAEERPWQLDIKAIMTLVSCLLTIARQHHPAVQLDLQGWHTCPLMLKPLQTNGYDCRVWVLAGIMAVLQGFHLTGLCEDGMESFRHLLYCRVIELNRM</sequence>
<dbReference type="RefSeq" id="XP_041227340.1">
    <property type="nucleotide sequence ID" value="XM_041366803.1"/>
</dbReference>